<keyword evidence="19" id="KW-1185">Reference proteome</keyword>
<dbReference type="Pfam" id="PF17489">
    <property type="entry name" value="Tnp_22_trimer"/>
    <property type="match status" value="1"/>
</dbReference>
<keyword evidence="3" id="KW-0963">Cytoplasm</keyword>
<comment type="function">
    <text evidence="8">Nucleic acid-binding protein which is essential for retrotransposition of LINE-1 elements in the genome. Functions as a nucleic acid chaperone binding its own transcript and therefore preferentially mobilizing the transcript from which they are encoded.</text>
</comment>
<comment type="subcellular location">
    <subcellularLocation>
        <location evidence="1">Cytoplasm</location>
        <location evidence="1">Stress granule</location>
    </subcellularLocation>
    <subcellularLocation>
        <location evidence="2">Nucleus</location>
        <location evidence="2">Nucleolus</location>
    </subcellularLocation>
</comment>
<evidence type="ECO:0000256" key="12">
    <source>
        <dbReference type="ARBA" id="ARBA00078321"/>
    </source>
</evidence>
<comment type="similarity">
    <text evidence="9">Belongs to the transposase 22 family.</text>
</comment>
<evidence type="ECO:0000259" key="16">
    <source>
        <dbReference type="Pfam" id="PF17489"/>
    </source>
</evidence>
<feature type="domain" description="L1 transposable element trimerization" evidence="16">
    <location>
        <begin position="117"/>
        <end position="159"/>
    </location>
</feature>
<dbReference type="AlphaFoldDB" id="A0A8I3X4D6"/>
<protein>
    <recommendedName>
        <fullName evidence="10">LINE-1 retrotransposable element ORF1 protein</fullName>
    </recommendedName>
    <alternativeName>
        <fullName evidence="11">LINE retrotransposable element 1</fullName>
    </alternativeName>
    <alternativeName>
        <fullName evidence="12">LINE1 retrotransposable element 1</fullName>
    </alternativeName>
</protein>
<feature type="compositionally biased region" description="Polar residues" evidence="14">
    <location>
        <begin position="13"/>
        <end position="36"/>
    </location>
</feature>
<reference evidence="18" key="3">
    <citation type="submission" date="2025-09" db="UniProtKB">
        <authorList>
            <consortium name="Ensembl"/>
        </authorList>
    </citation>
    <scope>IDENTIFICATION</scope>
</reference>
<feature type="coiled-coil region" evidence="13">
    <location>
        <begin position="73"/>
        <end position="138"/>
    </location>
</feature>
<evidence type="ECO:0000256" key="10">
    <source>
        <dbReference type="ARBA" id="ARBA00067412"/>
    </source>
</evidence>
<dbReference type="Ensembl" id="ENSCJAT00000146170.1">
    <property type="protein sequence ID" value="ENSCJAP00000087414.1"/>
    <property type="gene ID" value="ENSCJAG00000075156.1"/>
</dbReference>
<reference evidence="18 19" key="1">
    <citation type="submission" date="2009-03" db="EMBL/GenBank/DDBJ databases">
        <authorList>
            <person name="Warren W."/>
            <person name="Ye L."/>
            <person name="Minx P."/>
            <person name="Worley K."/>
            <person name="Gibbs R."/>
            <person name="Wilson R.K."/>
        </authorList>
    </citation>
    <scope>NUCLEOTIDE SEQUENCE [LARGE SCALE GENOMIC DNA]</scope>
</reference>
<dbReference type="Proteomes" id="UP000008225">
    <property type="component" value="Chromosome 2"/>
</dbReference>
<keyword evidence="5" id="KW-0832">Ubl conjugation</keyword>
<dbReference type="GO" id="GO:0032197">
    <property type="term" value="P:retrotransposition"/>
    <property type="evidence" value="ECO:0007669"/>
    <property type="project" value="UniProtKB-ARBA"/>
</dbReference>
<dbReference type="FunFam" id="1.20.5.390:FF:000005">
    <property type="entry name" value="LINE-1 retrotransposable element ORF1 protein"/>
    <property type="match status" value="1"/>
</dbReference>
<dbReference type="InterPro" id="IPR004244">
    <property type="entry name" value="Transposase_22"/>
</dbReference>
<evidence type="ECO:0000256" key="8">
    <source>
        <dbReference type="ARBA" id="ARBA00060281"/>
    </source>
</evidence>
<evidence type="ECO:0000256" key="5">
    <source>
        <dbReference type="ARBA" id="ARBA00022843"/>
    </source>
</evidence>
<evidence type="ECO:0000256" key="2">
    <source>
        <dbReference type="ARBA" id="ARBA00004604"/>
    </source>
</evidence>
<evidence type="ECO:0000313" key="18">
    <source>
        <dbReference type="Ensembl" id="ENSCJAP00000087414.1"/>
    </source>
</evidence>
<dbReference type="Gene3D" id="3.30.70.1820">
    <property type="entry name" value="L1 transposable element, RRM domain"/>
    <property type="match status" value="1"/>
</dbReference>
<keyword evidence="6 13" id="KW-0175">Coiled coil</keyword>
<accession>A0A8I3X4D6</accession>
<reference evidence="18" key="2">
    <citation type="submission" date="2025-08" db="UniProtKB">
        <authorList>
            <consortium name="Ensembl"/>
        </authorList>
    </citation>
    <scope>IDENTIFICATION</scope>
</reference>
<dbReference type="PANTHER" id="PTHR11505">
    <property type="entry name" value="L1 TRANSPOSABLE ELEMENT-RELATED"/>
    <property type="match status" value="1"/>
</dbReference>
<evidence type="ECO:0000256" key="6">
    <source>
        <dbReference type="ARBA" id="ARBA00023054"/>
    </source>
</evidence>
<evidence type="ECO:0000256" key="3">
    <source>
        <dbReference type="ARBA" id="ARBA00022490"/>
    </source>
</evidence>
<evidence type="ECO:0000259" key="17">
    <source>
        <dbReference type="Pfam" id="PF17490"/>
    </source>
</evidence>
<dbReference type="GeneTree" id="ENSGT01150000286955"/>
<sequence length="359" mass="43184">MGRNQRKKEENTRNQNTSPPRKDQNSSPAREQSWTENDCDEMTELDFRRWIMRNFWELKDHVLNQCKETKNLEKRFEKRFEEMITRMDTLERNMNELKELKNTIRELREANASFNSRIDQAEERISEVEDQLNEIKRETKIREQSAKRNEQSLQEMWDYVKRPNLRLIGIPEGDEENESQLENTLQDIIQENFPHLARQANTQLQEIQRTPQRYSARRATPRHIIVRFNRVEIKERILRAAREKGRVTHKGKPIRLTADLSAETLQARREWGPIFNILKEKNFQPRISYPAKLSFRSEGRIKSFENKQVLRDFVTTRPALQELLKEALHIERINQYQPFQNHNAKELQHNEEPTTTNRQ</sequence>
<evidence type="ECO:0000256" key="7">
    <source>
        <dbReference type="ARBA" id="ARBA00023242"/>
    </source>
</evidence>
<keyword evidence="4" id="KW-0547">Nucleotide-binding</keyword>
<dbReference type="Pfam" id="PF02994">
    <property type="entry name" value="Transposase_22"/>
    <property type="match status" value="1"/>
</dbReference>
<evidence type="ECO:0000256" key="9">
    <source>
        <dbReference type="ARBA" id="ARBA00061640"/>
    </source>
</evidence>
<evidence type="ECO:0000256" key="1">
    <source>
        <dbReference type="ARBA" id="ARBA00004210"/>
    </source>
</evidence>
<feature type="domain" description="L1 transposable element dsRBD-like" evidence="17">
    <location>
        <begin position="262"/>
        <end position="326"/>
    </location>
</feature>
<keyword evidence="7" id="KW-0539">Nucleus</keyword>
<organism evidence="18 19">
    <name type="scientific">Callithrix jacchus</name>
    <name type="common">White-tufted-ear marmoset</name>
    <name type="synonym">Simia Jacchus</name>
    <dbReference type="NCBI Taxonomy" id="9483"/>
    <lineage>
        <taxon>Eukaryota</taxon>
        <taxon>Metazoa</taxon>
        <taxon>Chordata</taxon>
        <taxon>Craniata</taxon>
        <taxon>Vertebrata</taxon>
        <taxon>Euteleostomi</taxon>
        <taxon>Mammalia</taxon>
        <taxon>Eutheria</taxon>
        <taxon>Euarchontoglires</taxon>
        <taxon>Primates</taxon>
        <taxon>Haplorrhini</taxon>
        <taxon>Platyrrhini</taxon>
        <taxon>Cebidae</taxon>
        <taxon>Callitrichinae</taxon>
        <taxon>Callithrix</taxon>
        <taxon>Callithrix</taxon>
    </lineage>
</organism>
<dbReference type="InterPro" id="IPR035301">
    <property type="entry name" value="L1_trimer"/>
</dbReference>
<dbReference type="FunFam" id="3.30.250.20:FF:000005">
    <property type="entry name" value="LINE-1 retrotransposable element ORF1 protein"/>
    <property type="match status" value="1"/>
</dbReference>
<evidence type="ECO:0000313" key="19">
    <source>
        <dbReference type="Proteomes" id="UP000008225"/>
    </source>
</evidence>
<dbReference type="GO" id="GO:0005730">
    <property type="term" value="C:nucleolus"/>
    <property type="evidence" value="ECO:0007669"/>
    <property type="project" value="UniProtKB-SubCell"/>
</dbReference>
<evidence type="ECO:0000259" key="15">
    <source>
        <dbReference type="Pfam" id="PF02994"/>
    </source>
</evidence>
<proteinExistence type="inferred from homology"/>
<name>A0A8I3X4D6_CALJA</name>
<evidence type="ECO:0000256" key="11">
    <source>
        <dbReference type="ARBA" id="ARBA00076441"/>
    </source>
</evidence>
<dbReference type="Gene3D" id="1.20.5.390">
    <property type="entry name" value="L1 transposable element, trimerization domain"/>
    <property type="match status" value="1"/>
</dbReference>
<dbReference type="InterPro" id="IPR035300">
    <property type="entry name" value="L1_dsRBD"/>
</dbReference>
<dbReference type="GO" id="GO:0000166">
    <property type="term" value="F:nucleotide binding"/>
    <property type="evidence" value="ECO:0007669"/>
    <property type="project" value="UniProtKB-KW"/>
</dbReference>
<dbReference type="InterPro" id="IPR042566">
    <property type="entry name" value="L1_C"/>
</dbReference>
<dbReference type="GO" id="GO:0010494">
    <property type="term" value="C:cytoplasmic stress granule"/>
    <property type="evidence" value="ECO:0007669"/>
    <property type="project" value="UniProtKB-SubCell"/>
</dbReference>
<dbReference type="Gene3D" id="3.30.250.20">
    <property type="entry name" value="L1 transposable element, C-terminal domain"/>
    <property type="match status" value="1"/>
</dbReference>
<dbReference type="OMA" id="NHNAKEL"/>
<dbReference type="InterPro" id="IPR043636">
    <property type="entry name" value="L1_RRM_dom"/>
</dbReference>
<evidence type="ECO:0000256" key="4">
    <source>
        <dbReference type="ARBA" id="ARBA00022741"/>
    </source>
</evidence>
<evidence type="ECO:0000256" key="13">
    <source>
        <dbReference type="SAM" id="Coils"/>
    </source>
</evidence>
<evidence type="ECO:0000256" key="14">
    <source>
        <dbReference type="SAM" id="MobiDB-lite"/>
    </source>
</evidence>
<dbReference type="FunFam" id="3.30.70.1820:FF:000002">
    <property type="entry name" value="LINE-1 retrotransposable element ORF1 protein"/>
    <property type="match status" value="1"/>
</dbReference>
<feature type="region of interest" description="Disordered" evidence="14">
    <location>
        <begin position="1"/>
        <end position="37"/>
    </location>
</feature>
<feature type="domain" description="L1 transposable element RRM" evidence="15">
    <location>
        <begin position="162"/>
        <end position="259"/>
    </location>
</feature>
<dbReference type="Pfam" id="PF17490">
    <property type="entry name" value="Tnp_22_dsRBD"/>
    <property type="match status" value="1"/>
</dbReference>